<accession>A0A7S2XSR9</accession>
<protein>
    <submittedName>
        <fullName evidence="2">Uncharacterized protein</fullName>
    </submittedName>
</protein>
<evidence type="ECO:0000313" key="2">
    <source>
        <dbReference type="EMBL" id="CAD9824891.1"/>
    </source>
</evidence>
<evidence type="ECO:0000256" key="1">
    <source>
        <dbReference type="SAM" id="SignalP"/>
    </source>
</evidence>
<reference evidence="2" key="1">
    <citation type="submission" date="2021-01" db="EMBL/GenBank/DDBJ databases">
        <authorList>
            <person name="Corre E."/>
            <person name="Pelletier E."/>
            <person name="Niang G."/>
            <person name="Scheremetjew M."/>
            <person name="Finn R."/>
            <person name="Kale V."/>
            <person name="Holt S."/>
            <person name="Cochrane G."/>
            <person name="Meng A."/>
            <person name="Brown T."/>
            <person name="Cohen L."/>
        </authorList>
    </citation>
    <scope>NUCLEOTIDE SEQUENCE</scope>
    <source>
        <strain evidence="2">CCMP2084</strain>
    </source>
</reference>
<organism evidence="2">
    <name type="scientific">Attheya septentrionalis</name>
    <dbReference type="NCBI Taxonomy" id="420275"/>
    <lineage>
        <taxon>Eukaryota</taxon>
        <taxon>Sar</taxon>
        <taxon>Stramenopiles</taxon>
        <taxon>Ochrophyta</taxon>
        <taxon>Bacillariophyta</taxon>
        <taxon>Coscinodiscophyceae</taxon>
        <taxon>Chaetocerotophycidae</taxon>
        <taxon>Chaetocerotales</taxon>
        <taxon>Attheyaceae</taxon>
        <taxon>Attheya</taxon>
    </lineage>
</organism>
<dbReference type="SUPFAM" id="SSF54427">
    <property type="entry name" value="NTF2-like"/>
    <property type="match status" value="1"/>
</dbReference>
<dbReference type="InterPro" id="IPR032710">
    <property type="entry name" value="NTF2-like_dom_sf"/>
</dbReference>
<dbReference type="EMBL" id="HBHQ01024810">
    <property type="protein sequence ID" value="CAD9824891.1"/>
    <property type="molecule type" value="Transcribed_RNA"/>
</dbReference>
<name>A0A7S2XSR9_9STRA</name>
<keyword evidence="1" id="KW-0732">Signal</keyword>
<sequence length="227" mass="24937">MKLSIFLCASFAISSVTALSTTSQSSQWSDILDEEAMLAKSTFPIKPNQLIARTKEVLSPTIGIGTKDGGACLADDFEFCAAVVGPIGKEEYLDALKSFNLEESFDITPNFFGMTVDPMQPNRVYFFNRVQAIHTGTFMGAAPTGKEIIYPPQVFHMDFNEDGKVKEVGFYTADRRQGNTGGLGGAFGFMYGVGRPLPIPECQPYKPSFRFRSLQLIGKIAKKLSRN</sequence>
<feature type="chain" id="PRO_5031221170" evidence="1">
    <location>
        <begin position="19"/>
        <end position="227"/>
    </location>
</feature>
<feature type="signal peptide" evidence="1">
    <location>
        <begin position="1"/>
        <end position="18"/>
    </location>
</feature>
<gene>
    <name evidence="2" type="ORF">ASEP1449_LOCUS16725</name>
</gene>
<proteinExistence type="predicted"/>
<dbReference type="AlphaFoldDB" id="A0A7S2XSR9"/>
<dbReference type="Gene3D" id="3.10.450.50">
    <property type="match status" value="1"/>
</dbReference>